<dbReference type="Gene3D" id="3.30.530.80">
    <property type="match status" value="1"/>
</dbReference>
<evidence type="ECO:0000313" key="4">
    <source>
        <dbReference type="Proteomes" id="UP000252172"/>
    </source>
</evidence>
<name>A0A368MX01_9FLAO</name>
<feature type="chain" id="PRO_5016588759" evidence="1">
    <location>
        <begin position="18"/>
        <end position="178"/>
    </location>
</feature>
<evidence type="ECO:0000259" key="2">
    <source>
        <dbReference type="Pfam" id="PF14730"/>
    </source>
</evidence>
<gene>
    <name evidence="3" type="ORF">DQ356_08940</name>
</gene>
<proteinExistence type="predicted"/>
<keyword evidence="1" id="KW-0732">Signal</keyword>
<keyword evidence="4" id="KW-1185">Reference proteome</keyword>
<dbReference type="EMBL" id="QPIE01000006">
    <property type="protein sequence ID" value="RCU42450.1"/>
    <property type="molecule type" value="Genomic_DNA"/>
</dbReference>
<dbReference type="RefSeq" id="WP_114304143.1">
    <property type="nucleotide sequence ID" value="NZ_QPIE01000006.1"/>
</dbReference>
<dbReference type="InterPro" id="IPR027823">
    <property type="entry name" value="DUF4468"/>
</dbReference>
<reference evidence="3 4" key="1">
    <citation type="submission" date="2018-07" db="EMBL/GenBank/DDBJ databases">
        <title>Chryseobacterium lacus sp. nov., isolated from lake water.</title>
        <authorList>
            <person name="Li C.-M."/>
        </authorList>
    </citation>
    <scope>NUCLEOTIDE SEQUENCE [LARGE SCALE GENOMIC DNA]</scope>
    <source>
        <strain evidence="3 4">YLOS41</strain>
    </source>
</reference>
<evidence type="ECO:0000256" key="1">
    <source>
        <dbReference type="SAM" id="SignalP"/>
    </source>
</evidence>
<feature type="domain" description="DUF4468" evidence="2">
    <location>
        <begin position="33"/>
        <end position="116"/>
    </location>
</feature>
<feature type="signal peptide" evidence="1">
    <location>
        <begin position="1"/>
        <end position="17"/>
    </location>
</feature>
<dbReference type="OrthoDB" id="708866at2"/>
<evidence type="ECO:0000313" key="3">
    <source>
        <dbReference type="EMBL" id="RCU42450.1"/>
    </source>
</evidence>
<protein>
    <submittedName>
        <fullName evidence="3">DUF4468 domain-containing protein</fullName>
    </submittedName>
</protein>
<accession>A0A368MX01</accession>
<dbReference type="AlphaFoldDB" id="A0A368MX01"/>
<comment type="caution">
    <text evidence="3">The sequence shown here is derived from an EMBL/GenBank/DDBJ whole genome shotgun (WGS) entry which is preliminary data.</text>
</comment>
<dbReference type="Pfam" id="PF14730">
    <property type="entry name" value="DUF4468"/>
    <property type="match status" value="1"/>
</dbReference>
<dbReference type="Proteomes" id="UP000252172">
    <property type="component" value="Unassembled WGS sequence"/>
</dbReference>
<organism evidence="3 4">
    <name type="scientific">Chryseobacterium lacus</name>
    <dbReference type="NCBI Taxonomy" id="2058346"/>
    <lineage>
        <taxon>Bacteria</taxon>
        <taxon>Pseudomonadati</taxon>
        <taxon>Bacteroidota</taxon>
        <taxon>Flavobacteriia</taxon>
        <taxon>Flavobacteriales</taxon>
        <taxon>Weeksellaceae</taxon>
        <taxon>Chryseobacterium group</taxon>
        <taxon>Chryseobacterium</taxon>
    </lineage>
</organism>
<sequence length="178" mass="20490">MRKIFLILVMISSFAFGQITLSKENGLTKYIVTEVPGKSASEIYQKTIDWINKTYQRADVVIQGEVKDDYIRFQGIDEKSLCQNPQNKLFFSCLPFRHHIEISVKDGKYKFEIVKLEQKNSLFPKFSSNPWTDLIYTWNKKGELKPAVVGGLPDALNALNNDLKSYILGESKKSNDDW</sequence>